<reference evidence="1 2" key="1">
    <citation type="journal article" date="2019" name="Int. J. Syst. Evol. Microbiol.">
        <title>The Global Catalogue of Microorganisms (GCM) 10K type strain sequencing project: providing services to taxonomists for standard genome sequencing and annotation.</title>
        <authorList>
            <consortium name="The Broad Institute Genomics Platform"/>
            <consortium name="The Broad Institute Genome Sequencing Center for Infectious Disease"/>
            <person name="Wu L."/>
            <person name="Ma J."/>
        </authorList>
    </citation>
    <scope>NUCLEOTIDE SEQUENCE [LARGE SCALE GENOMIC DNA]</scope>
    <source>
        <strain evidence="1 2">CGMCC 1.12563</strain>
    </source>
</reference>
<evidence type="ECO:0000313" key="1">
    <source>
        <dbReference type="EMBL" id="MFD1515348.1"/>
    </source>
</evidence>
<dbReference type="EMBL" id="JBHUDC010000008">
    <property type="protein sequence ID" value="MFD1515348.1"/>
    <property type="molecule type" value="Genomic_DNA"/>
</dbReference>
<proteinExistence type="predicted"/>
<comment type="caution">
    <text evidence="1">The sequence shown here is derived from an EMBL/GenBank/DDBJ whole genome shotgun (WGS) entry which is preliminary data.</text>
</comment>
<organism evidence="1 2">
    <name type="scientific">Halomarina rubra</name>
    <dbReference type="NCBI Taxonomy" id="2071873"/>
    <lineage>
        <taxon>Archaea</taxon>
        <taxon>Methanobacteriati</taxon>
        <taxon>Methanobacteriota</taxon>
        <taxon>Stenosarchaea group</taxon>
        <taxon>Halobacteria</taxon>
        <taxon>Halobacteriales</taxon>
        <taxon>Natronomonadaceae</taxon>
        <taxon>Halomarina</taxon>
    </lineage>
</organism>
<dbReference type="AlphaFoldDB" id="A0ABD6AZK9"/>
<evidence type="ECO:0000313" key="2">
    <source>
        <dbReference type="Proteomes" id="UP001597187"/>
    </source>
</evidence>
<keyword evidence="2" id="KW-1185">Reference proteome</keyword>
<evidence type="ECO:0008006" key="3">
    <source>
        <dbReference type="Google" id="ProtNLM"/>
    </source>
</evidence>
<dbReference type="RefSeq" id="WP_250875268.1">
    <property type="nucleotide sequence ID" value="NZ_JALXFV010000008.1"/>
</dbReference>
<gene>
    <name evidence="1" type="ORF">ACFSBT_18875</name>
</gene>
<accession>A0ABD6AZK9</accession>
<protein>
    <recommendedName>
        <fullName evidence="3">1-acyl-sn-glycerol-3-phosphate acyltransferase</fullName>
    </recommendedName>
</protein>
<dbReference type="Proteomes" id="UP001597187">
    <property type="component" value="Unassembled WGS sequence"/>
</dbReference>
<name>A0ABD6AZK9_9EURY</name>
<sequence>MFNHVRSLLLFALYQCCLFAGILLMPVAVLASRVGVRFPYHRVVARVGGAYDRAKNH</sequence>